<accession>A0AAE4K3B6</accession>
<evidence type="ECO:0000256" key="8">
    <source>
        <dbReference type="SAM" id="SignalP"/>
    </source>
</evidence>
<evidence type="ECO:0000256" key="4">
    <source>
        <dbReference type="ARBA" id="ARBA00023136"/>
    </source>
</evidence>
<evidence type="ECO:0000256" key="1">
    <source>
        <dbReference type="ARBA" id="ARBA00022475"/>
    </source>
</evidence>
<dbReference type="AlphaFoldDB" id="A0AAE4K3B6"/>
<keyword evidence="4 7" id="KW-0472">Membrane</keyword>
<dbReference type="PANTHER" id="PTHR38766:SF1">
    <property type="entry name" value="FLAGELLAR PROTEIN FLIO"/>
    <property type="match status" value="1"/>
</dbReference>
<evidence type="ECO:0000256" key="7">
    <source>
        <dbReference type="RuleBase" id="RU362064"/>
    </source>
</evidence>
<keyword evidence="9" id="KW-0282">Flagellum</keyword>
<keyword evidence="3 7" id="KW-1133">Transmembrane helix</keyword>
<feature type="signal peptide" evidence="8">
    <location>
        <begin position="1"/>
        <end position="39"/>
    </location>
</feature>
<protein>
    <recommendedName>
        <fullName evidence="7">Flagellar protein</fullName>
    </recommendedName>
</protein>
<keyword evidence="9" id="KW-0966">Cell projection</keyword>
<evidence type="ECO:0000256" key="5">
    <source>
        <dbReference type="ARBA" id="ARBA00023143"/>
    </source>
</evidence>
<dbReference type="GO" id="GO:0044781">
    <property type="term" value="P:bacterial-type flagellum organization"/>
    <property type="evidence" value="ECO:0007669"/>
    <property type="project" value="UniProtKB-UniRule"/>
</dbReference>
<keyword evidence="9" id="KW-0969">Cilium</keyword>
<evidence type="ECO:0000256" key="6">
    <source>
        <dbReference type="ARBA" id="ARBA00037937"/>
    </source>
</evidence>
<keyword evidence="5 7" id="KW-0975">Bacterial flagellum</keyword>
<evidence type="ECO:0000256" key="3">
    <source>
        <dbReference type="ARBA" id="ARBA00022989"/>
    </source>
</evidence>
<dbReference type="PANTHER" id="PTHR38766">
    <property type="entry name" value="FLAGELLAR PROTEIN FLIO"/>
    <property type="match status" value="1"/>
</dbReference>
<dbReference type="Pfam" id="PF04347">
    <property type="entry name" value="FliO"/>
    <property type="match status" value="1"/>
</dbReference>
<feature type="chain" id="PRO_5042272211" description="Flagellar protein" evidence="8">
    <location>
        <begin position="40"/>
        <end position="200"/>
    </location>
</feature>
<dbReference type="EMBL" id="JAVRAA010000002">
    <property type="protein sequence ID" value="MDT0336245.1"/>
    <property type="molecule type" value="Genomic_DNA"/>
</dbReference>
<name>A0AAE4K3B6_9BURK</name>
<comment type="subcellular location">
    <subcellularLocation>
        <location evidence="7">Cell membrane</location>
    </subcellularLocation>
    <subcellularLocation>
        <location evidence="7">Bacterial flagellum basal body</location>
    </subcellularLocation>
</comment>
<keyword evidence="2 7" id="KW-0812">Transmembrane</keyword>
<evidence type="ECO:0000256" key="2">
    <source>
        <dbReference type="ARBA" id="ARBA00022692"/>
    </source>
</evidence>
<dbReference type="InterPro" id="IPR052205">
    <property type="entry name" value="FliO/MopB"/>
</dbReference>
<comment type="caution">
    <text evidence="9">The sequence shown here is derived from an EMBL/GenBank/DDBJ whole genome shotgun (WGS) entry which is preliminary data.</text>
</comment>
<dbReference type="NCBIfam" id="TIGR03500">
    <property type="entry name" value="FliO_TIGR"/>
    <property type="match status" value="1"/>
</dbReference>
<dbReference type="GO" id="GO:0005886">
    <property type="term" value="C:plasma membrane"/>
    <property type="evidence" value="ECO:0007669"/>
    <property type="project" value="UniProtKB-SubCell"/>
</dbReference>
<reference evidence="9" key="1">
    <citation type="submission" date="2023-02" db="EMBL/GenBank/DDBJ databases">
        <title>Description of Herbaspirillum huttiense subsp. nephrolepsisexaltata and Herbaspirillum huttiense subsp. lycopersicon.</title>
        <authorList>
            <person name="Poudel M."/>
            <person name="Sharma A."/>
            <person name="Goss E."/>
            <person name="Tapia J.H."/>
            <person name="Harmon C.M."/>
            <person name="Jones J.B."/>
        </authorList>
    </citation>
    <scope>NUCLEOTIDE SEQUENCE</scope>
    <source>
        <strain evidence="9">NC40101</strain>
    </source>
</reference>
<comment type="similarity">
    <text evidence="6 7">Belongs to the FliO/MopB family.</text>
</comment>
<dbReference type="GO" id="GO:0009425">
    <property type="term" value="C:bacterial-type flagellum basal body"/>
    <property type="evidence" value="ECO:0007669"/>
    <property type="project" value="UniProtKB-SubCell"/>
</dbReference>
<keyword evidence="1 7" id="KW-1003">Cell membrane</keyword>
<evidence type="ECO:0000313" key="9">
    <source>
        <dbReference type="EMBL" id="MDT0336245.1"/>
    </source>
</evidence>
<keyword evidence="8" id="KW-0732">Signal</keyword>
<organism evidence="9">
    <name type="scientific">Herbaspirillum huttiense subsp. nephrolepidis</name>
    <dbReference type="NCBI Taxonomy" id="3075126"/>
    <lineage>
        <taxon>Bacteria</taxon>
        <taxon>Pseudomonadati</taxon>
        <taxon>Pseudomonadota</taxon>
        <taxon>Betaproteobacteria</taxon>
        <taxon>Burkholderiales</taxon>
        <taxon>Oxalobacteraceae</taxon>
        <taxon>Herbaspirillum</taxon>
    </lineage>
</organism>
<gene>
    <name evidence="9" type="primary">fliO</name>
    <name evidence="9" type="ORF">RJN63_05385</name>
</gene>
<sequence length="200" mass="19814">MTRFYAASMWQGLRRIRPVPMSALVFLGGSLVAAAHAWADNAPAGSVTAAAAAPAAAPAAPAAAAPVAAGASLPSSSGSVFTMLFGLVAVLAVMAAVAWLFKRMGLANSLGGNAVAKVVGGVSVGTRERVMVVEVGDQWIVVGVAPGRVNALATLPRQEGVAAQPASAGPAFASWLKHTMDKRNGGAGNGGRPGNDGSTT</sequence>
<feature type="transmembrane region" description="Helical" evidence="7">
    <location>
        <begin position="80"/>
        <end position="101"/>
    </location>
</feature>
<dbReference type="InterPro" id="IPR022781">
    <property type="entry name" value="Flagellar_biosynth_FliO"/>
</dbReference>
<dbReference type="RefSeq" id="WP_310835495.1">
    <property type="nucleotide sequence ID" value="NZ_JAVLSM010000001.1"/>
</dbReference>
<proteinExistence type="inferred from homology"/>